<dbReference type="InterPro" id="IPR016032">
    <property type="entry name" value="Sig_transdc_resp-reg_C-effctor"/>
</dbReference>
<feature type="domain" description="HTH luxR-type" evidence="5">
    <location>
        <begin position="32"/>
        <end position="96"/>
    </location>
</feature>
<dbReference type="eggNOG" id="COG3290">
    <property type="taxonomic scope" value="Bacteria"/>
</dbReference>
<gene>
    <name evidence="6" type="ORF">OP10G_1172</name>
</gene>
<dbReference type="Proteomes" id="UP000027982">
    <property type="component" value="Chromosome"/>
</dbReference>
<dbReference type="EMBL" id="CP007139">
    <property type="protein sequence ID" value="AIE84540.1"/>
    <property type="molecule type" value="Genomic_DNA"/>
</dbReference>
<dbReference type="Pfam" id="PF00196">
    <property type="entry name" value="GerE"/>
    <property type="match status" value="1"/>
</dbReference>
<dbReference type="Gene3D" id="1.10.10.10">
    <property type="entry name" value="Winged helix-like DNA-binding domain superfamily/Winged helix DNA-binding domain"/>
    <property type="match status" value="1"/>
</dbReference>
<dbReference type="InterPro" id="IPR000014">
    <property type="entry name" value="PAS"/>
</dbReference>
<keyword evidence="1" id="KW-0805">Transcription regulation</keyword>
<reference evidence="6 7" key="1">
    <citation type="journal article" date="2014" name="PLoS ONE">
        <title>The first complete genome sequence of the class fimbriimonadia in the phylum armatimonadetes.</title>
        <authorList>
            <person name="Hu Z.Y."/>
            <person name="Wang Y.Z."/>
            <person name="Im W.T."/>
            <person name="Wang S.Y."/>
            <person name="Zhao G.P."/>
            <person name="Zheng H.J."/>
            <person name="Quan Z.X."/>
        </authorList>
    </citation>
    <scope>NUCLEOTIDE SEQUENCE [LARGE SCALE GENOMIC DNA]</scope>
    <source>
        <strain evidence="6">Gsoil 348</strain>
    </source>
</reference>
<evidence type="ECO:0000256" key="1">
    <source>
        <dbReference type="ARBA" id="ARBA00023015"/>
    </source>
</evidence>
<sequence length="242" mass="27662">MVERISHQTSTIIPAPLRFSHNLPTILVMAVVSAKPGRLTREDQILALAAEGLTDRQMAARLGISAETIASYWRRIFARFDAMSRTEVVARALQKEAQGLTEERERLLFEIAERQRVERLLQQSNQRLFVLMDSLPSAVLFETEDRKVKFCNESFCRIFSHKALPKTLVGRDAIRMTKDAALGFTDTIGFLRRIDEIIASGEAVAGERIQRTNGSWLERDYVPIQANEEVVGHLWHYREIPR</sequence>
<dbReference type="HOGENOM" id="CLU_1145853_0_0_0"/>
<evidence type="ECO:0000256" key="3">
    <source>
        <dbReference type="ARBA" id="ARBA00023163"/>
    </source>
</evidence>
<dbReference type="PROSITE" id="PS50043">
    <property type="entry name" value="HTH_LUXR_2"/>
    <property type="match status" value="1"/>
</dbReference>
<keyword evidence="6" id="KW-0418">Kinase</keyword>
<dbReference type="InterPro" id="IPR000792">
    <property type="entry name" value="Tscrpt_reg_LuxR_C"/>
</dbReference>
<dbReference type="GO" id="GO:0016301">
    <property type="term" value="F:kinase activity"/>
    <property type="evidence" value="ECO:0007669"/>
    <property type="project" value="UniProtKB-KW"/>
</dbReference>
<dbReference type="PANTHER" id="PTHR44688:SF16">
    <property type="entry name" value="DNA-BINDING TRANSCRIPTIONAL ACTIVATOR DEVR_DOSR"/>
    <property type="match status" value="1"/>
</dbReference>
<dbReference type="PRINTS" id="PR00038">
    <property type="entry name" value="HTHLUXR"/>
</dbReference>
<dbReference type="AlphaFoldDB" id="A0A068NP91"/>
<dbReference type="InterPro" id="IPR035965">
    <property type="entry name" value="PAS-like_dom_sf"/>
</dbReference>
<dbReference type="CDD" id="cd06170">
    <property type="entry name" value="LuxR_C_like"/>
    <property type="match status" value="1"/>
</dbReference>
<keyword evidence="6" id="KW-0808">Transferase</keyword>
<proteinExistence type="predicted"/>
<evidence type="ECO:0000259" key="5">
    <source>
        <dbReference type="PROSITE" id="PS50043"/>
    </source>
</evidence>
<name>A0A068NP91_FIMGI</name>
<dbReference type="PANTHER" id="PTHR44688">
    <property type="entry name" value="DNA-BINDING TRANSCRIPTIONAL ACTIVATOR DEVR_DOSR"/>
    <property type="match status" value="1"/>
</dbReference>
<dbReference type="SUPFAM" id="SSF46894">
    <property type="entry name" value="C-terminal effector domain of the bipartite response regulators"/>
    <property type="match status" value="1"/>
</dbReference>
<accession>A0A068NP91</accession>
<protein>
    <submittedName>
        <fullName evidence="6">Sensory box histidine kinase/response regulator</fullName>
    </submittedName>
</protein>
<feature type="coiled-coil region" evidence="4">
    <location>
        <begin position="83"/>
        <end position="110"/>
    </location>
</feature>
<dbReference type="Gene3D" id="3.30.450.20">
    <property type="entry name" value="PAS domain"/>
    <property type="match status" value="1"/>
</dbReference>
<keyword evidence="3" id="KW-0804">Transcription</keyword>
<evidence type="ECO:0000256" key="4">
    <source>
        <dbReference type="SAM" id="Coils"/>
    </source>
</evidence>
<keyword evidence="7" id="KW-1185">Reference proteome</keyword>
<evidence type="ECO:0000313" key="7">
    <source>
        <dbReference type="Proteomes" id="UP000027982"/>
    </source>
</evidence>
<dbReference type="KEGG" id="fgi:OP10G_1172"/>
<keyword evidence="4" id="KW-0175">Coiled coil</keyword>
<dbReference type="InterPro" id="IPR036388">
    <property type="entry name" value="WH-like_DNA-bd_sf"/>
</dbReference>
<keyword evidence="2" id="KW-0238">DNA-binding</keyword>
<dbReference type="SUPFAM" id="SSF55785">
    <property type="entry name" value="PYP-like sensor domain (PAS domain)"/>
    <property type="match status" value="1"/>
</dbReference>
<dbReference type="SMART" id="SM00421">
    <property type="entry name" value="HTH_LUXR"/>
    <property type="match status" value="1"/>
</dbReference>
<dbReference type="GO" id="GO:0003677">
    <property type="term" value="F:DNA binding"/>
    <property type="evidence" value="ECO:0007669"/>
    <property type="project" value="UniProtKB-KW"/>
</dbReference>
<organism evidence="6 7">
    <name type="scientific">Fimbriimonas ginsengisoli Gsoil 348</name>
    <dbReference type="NCBI Taxonomy" id="661478"/>
    <lineage>
        <taxon>Bacteria</taxon>
        <taxon>Bacillati</taxon>
        <taxon>Armatimonadota</taxon>
        <taxon>Fimbriimonadia</taxon>
        <taxon>Fimbriimonadales</taxon>
        <taxon>Fimbriimonadaceae</taxon>
        <taxon>Fimbriimonas</taxon>
    </lineage>
</organism>
<dbReference type="GO" id="GO:0006355">
    <property type="term" value="P:regulation of DNA-templated transcription"/>
    <property type="evidence" value="ECO:0007669"/>
    <property type="project" value="InterPro"/>
</dbReference>
<evidence type="ECO:0000313" key="6">
    <source>
        <dbReference type="EMBL" id="AIE84540.1"/>
    </source>
</evidence>
<dbReference type="Pfam" id="PF13188">
    <property type="entry name" value="PAS_8"/>
    <property type="match status" value="1"/>
</dbReference>
<dbReference type="STRING" id="661478.OP10G_1172"/>
<evidence type="ECO:0000256" key="2">
    <source>
        <dbReference type="ARBA" id="ARBA00023125"/>
    </source>
</evidence>